<protein>
    <submittedName>
        <fullName evidence="4">2-keto-4-pentenoate hydratase/2-oxohepta-3-ene-1,7-dioic acid hydratase in catechol pathway</fullName>
    </submittedName>
</protein>
<feature type="domain" description="Rhodanese" evidence="3">
    <location>
        <begin position="26"/>
        <end position="57"/>
    </location>
</feature>
<gene>
    <name evidence="4" type="ORF">GGR03_002963</name>
</gene>
<dbReference type="RefSeq" id="WP_183209328.1">
    <property type="nucleotide sequence ID" value="NZ_JAAAMM010000004.1"/>
</dbReference>
<dbReference type="PANTHER" id="PTHR11820">
    <property type="entry name" value="ACYLPYRUVASE"/>
    <property type="match status" value="1"/>
</dbReference>
<keyword evidence="5" id="KW-1185">Reference proteome</keyword>
<name>A0A7W6MQD0_9HYPH</name>
<dbReference type="PROSITE" id="PS50206">
    <property type="entry name" value="RHODANESE_3"/>
    <property type="match status" value="1"/>
</dbReference>
<dbReference type="GO" id="GO:0018773">
    <property type="term" value="F:acetylpyruvate hydrolase activity"/>
    <property type="evidence" value="ECO:0007669"/>
    <property type="project" value="TreeGrafter"/>
</dbReference>
<evidence type="ECO:0000256" key="1">
    <source>
        <dbReference type="ARBA" id="ARBA00010211"/>
    </source>
</evidence>
<evidence type="ECO:0000313" key="4">
    <source>
        <dbReference type="EMBL" id="MBB4003875.1"/>
    </source>
</evidence>
<evidence type="ECO:0000256" key="2">
    <source>
        <dbReference type="ARBA" id="ARBA00022723"/>
    </source>
</evidence>
<keyword evidence="2" id="KW-0479">Metal-binding</keyword>
<dbReference type="GO" id="GO:0019752">
    <property type="term" value="P:carboxylic acid metabolic process"/>
    <property type="evidence" value="ECO:0007669"/>
    <property type="project" value="UniProtKB-ARBA"/>
</dbReference>
<dbReference type="EMBL" id="JACIEM010000004">
    <property type="protein sequence ID" value="MBB4003875.1"/>
    <property type="molecule type" value="Genomic_DNA"/>
</dbReference>
<dbReference type="SUPFAM" id="SSF56529">
    <property type="entry name" value="FAH"/>
    <property type="match status" value="1"/>
</dbReference>
<dbReference type="InterPro" id="IPR036663">
    <property type="entry name" value="Fumarylacetoacetase_C_sf"/>
</dbReference>
<dbReference type="Gene3D" id="3.90.850.10">
    <property type="entry name" value="Fumarylacetoacetase-like, C-terminal domain"/>
    <property type="match status" value="1"/>
</dbReference>
<accession>A0A7W6MQD0</accession>
<dbReference type="Proteomes" id="UP000588647">
    <property type="component" value="Unassembled WGS sequence"/>
</dbReference>
<dbReference type="GO" id="GO:0016853">
    <property type="term" value="F:isomerase activity"/>
    <property type="evidence" value="ECO:0007669"/>
    <property type="project" value="UniProtKB-ARBA"/>
</dbReference>
<evidence type="ECO:0000313" key="5">
    <source>
        <dbReference type="Proteomes" id="UP000588647"/>
    </source>
</evidence>
<dbReference type="Pfam" id="PF01557">
    <property type="entry name" value="FAA_hydrolase"/>
    <property type="match status" value="1"/>
</dbReference>
<comment type="similarity">
    <text evidence="1">Belongs to the FAH family.</text>
</comment>
<dbReference type="PANTHER" id="PTHR11820:SF7">
    <property type="entry name" value="ACYLPYRUVASE FAHD1, MITOCHONDRIAL"/>
    <property type="match status" value="1"/>
</dbReference>
<dbReference type="GO" id="GO:0046872">
    <property type="term" value="F:metal ion binding"/>
    <property type="evidence" value="ECO:0007669"/>
    <property type="project" value="UniProtKB-KW"/>
</dbReference>
<organism evidence="4 5">
    <name type="scientific">Aurantimonas endophytica</name>
    <dbReference type="NCBI Taxonomy" id="1522175"/>
    <lineage>
        <taxon>Bacteria</taxon>
        <taxon>Pseudomonadati</taxon>
        <taxon>Pseudomonadota</taxon>
        <taxon>Alphaproteobacteria</taxon>
        <taxon>Hyphomicrobiales</taxon>
        <taxon>Aurantimonadaceae</taxon>
        <taxon>Aurantimonas</taxon>
    </lineage>
</organism>
<comment type="caution">
    <text evidence="4">The sequence shown here is derived from an EMBL/GenBank/DDBJ whole genome shotgun (WGS) entry which is preliminary data.</text>
</comment>
<sequence>MRLATIDLFARPTCAVQLSGGGFLPVAAAARAMGLNEAALLEGGLQALIEGGPKSLEILGYLVASAEAGESSLAALVIKPNDAILLAPLPRPEKNIFCVGRNYAEHIAEGARAQNTNIAVTEVPVYFTKPRTAVIGPGAEIPIFPHVSTQIDYEVELAVVIGKPGRDIAKVDAYDHVFGYTILNDITARDVQRRHGGQYFKGKGLDGSCPLGPVVVTKDELADPQNAGLRLFVNGEQRQESTTAQMIFDIPTLIASLSEGLTLEPGDILATGTPSGVGYAMVPPSFLKDGDEVVCEIDGIGRLGNRVRSA</sequence>
<dbReference type="FunFam" id="3.90.850.10:FF:000002">
    <property type="entry name" value="2-hydroxyhepta-2,4-diene-1,7-dioate isomerase"/>
    <property type="match status" value="1"/>
</dbReference>
<dbReference type="AlphaFoldDB" id="A0A7W6MQD0"/>
<evidence type="ECO:0000259" key="3">
    <source>
        <dbReference type="PROSITE" id="PS50206"/>
    </source>
</evidence>
<dbReference type="InterPro" id="IPR011234">
    <property type="entry name" value="Fumarylacetoacetase-like_C"/>
</dbReference>
<dbReference type="InterPro" id="IPR001763">
    <property type="entry name" value="Rhodanese-like_dom"/>
</dbReference>
<proteinExistence type="inferred from homology"/>
<reference evidence="4 5" key="1">
    <citation type="submission" date="2020-08" db="EMBL/GenBank/DDBJ databases">
        <title>Genomic Encyclopedia of Type Strains, Phase IV (KMG-IV): sequencing the most valuable type-strain genomes for metagenomic binning, comparative biology and taxonomic classification.</title>
        <authorList>
            <person name="Goeker M."/>
        </authorList>
    </citation>
    <scope>NUCLEOTIDE SEQUENCE [LARGE SCALE GENOMIC DNA]</scope>
    <source>
        <strain evidence="4 5">DSM 103570</strain>
    </source>
</reference>